<feature type="compositionally biased region" description="Basic and acidic residues" evidence="1">
    <location>
        <begin position="168"/>
        <end position="227"/>
    </location>
</feature>
<name>A0AAG5D8S3_ANOAO</name>
<keyword evidence="4" id="KW-1185">Reference proteome</keyword>
<feature type="chain" id="PRO_5042501756" evidence="2">
    <location>
        <begin position="19"/>
        <end position="280"/>
    </location>
</feature>
<dbReference type="EnsemblMetazoa" id="ENSAATROPT008386">
    <property type="protein sequence ID" value="ENSAATROPP007546"/>
    <property type="gene ID" value="ENSAATROPG006833"/>
</dbReference>
<feature type="compositionally biased region" description="Basic and acidic residues" evidence="1">
    <location>
        <begin position="120"/>
        <end position="133"/>
    </location>
</feature>
<protein>
    <submittedName>
        <fullName evidence="3">Uncharacterized protein</fullName>
    </submittedName>
</protein>
<evidence type="ECO:0000256" key="1">
    <source>
        <dbReference type="SAM" id="MobiDB-lite"/>
    </source>
</evidence>
<feature type="compositionally biased region" description="Acidic residues" evidence="1">
    <location>
        <begin position="81"/>
        <end position="95"/>
    </location>
</feature>
<evidence type="ECO:0000256" key="2">
    <source>
        <dbReference type="SAM" id="SignalP"/>
    </source>
</evidence>
<keyword evidence="2" id="KW-0732">Signal</keyword>
<proteinExistence type="predicted"/>
<reference evidence="3" key="1">
    <citation type="submission" date="2024-04" db="UniProtKB">
        <authorList>
            <consortium name="EnsemblMetazoa"/>
        </authorList>
    </citation>
    <scope>IDENTIFICATION</scope>
    <source>
        <strain evidence="3">EBRO</strain>
    </source>
</reference>
<dbReference type="Proteomes" id="UP000075880">
    <property type="component" value="Unassembled WGS sequence"/>
</dbReference>
<accession>A0AAG5D8S3</accession>
<evidence type="ECO:0000313" key="4">
    <source>
        <dbReference type="Proteomes" id="UP000075880"/>
    </source>
</evidence>
<feature type="compositionally biased region" description="Basic and acidic residues" evidence="1">
    <location>
        <begin position="143"/>
        <end position="156"/>
    </location>
</feature>
<feature type="signal peptide" evidence="2">
    <location>
        <begin position="1"/>
        <end position="18"/>
    </location>
</feature>
<sequence>MSKVKFIILLGLVVLATGKPHGSNRRSSTSGAPRQWTYELHRFHDSDRLSEAEFLNRFFEDLREDRYAGEYPPFVSLPDYEAGEEEDRLLDEFDLQDPALHGEQSEESRGSDGIGANTADKPKQDGLENEKGAKNQGSANEVKTSDQVERKEDKATPKNHQSGGEEPQAEREDPIQHHEEKDSERSPLSGNDKHHGKPAESRGNKRQHDEKSVGATRPKDSQPKQEGEQEVLSQEERSEPQQPPAVGHEHPSGSHPAQSEVQGNPEAPLVQINVNVASPA</sequence>
<organism evidence="3 4">
    <name type="scientific">Anopheles atroparvus</name>
    <name type="common">European mosquito</name>
    <dbReference type="NCBI Taxonomy" id="41427"/>
    <lineage>
        <taxon>Eukaryota</taxon>
        <taxon>Metazoa</taxon>
        <taxon>Ecdysozoa</taxon>
        <taxon>Arthropoda</taxon>
        <taxon>Hexapoda</taxon>
        <taxon>Insecta</taxon>
        <taxon>Pterygota</taxon>
        <taxon>Neoptera</taxon>
        <taxon>Endopterygota</taxon>
        <taxon>Diptera</taxon>
        <taxon>Nematocera</taxon>
        <taxon>Culicoidea</taxon>
        <taxon>Culicidae</taxon>
        <taxon>Anophelinae</taxon>
        <taxon>Anopheles</taxon>
    </lineage>
</organism>
<evidence type="ECO:0000313" key="3">
    <source>
        <dbReference type="EnsemblMetazoa" id="ENSAATROPP007546"/>
    </source>
</evidence>
<dbReference type="AlphaFoldDB" id="A0AAG5D8S3"/>
<feature type="region of interest" description="Disordered" evidence="1">
    <location>
        <begin position="70"/>
        <end position="280"/>
    </location>
</feature>